<keyword evidence="5" id="KW-0378">Hydrolase</keyword>
<protein>
    <recommendedName>
        <fullName evidence="3">inorganic diphosphatase</fullName>
        <ecNumber evidence="3">3.6.1.1</ecNumber>
    </recommendedName>
</protein>
<dbReference type="AlphaFoldDB" id="T0M9Y5"/>
<dbReference type="InterPro" id="IPR036649">
    <property type="entry name" value="Pyrophosphatase_sf"/>
</dbReference>
<evidence type="ECO:0000313" key="8">
    <source>
        <dbReference type="Proteomes" id="UP000053780"/>
    </source>
</evidence>
<dbReference type="VEuPathDB" id="MicrosporidiaDB:NAPIS_ORF02222"/>
<comment type="cofactor">
    <cofactor evidence="1">
        <name>Mg(2+)</name>
        <dbReference type="ChEBI" id="CHEBI:18420"/>
    </cofactor>
</comment>
<evidence type="ECO:0000256" key="5">
    <source>
        <dbReference type="ARBA" id="ARBA00022801"/>
    </source>
</evidence>
<dbReference type="GO" id="GO:0004427">
    <property type="term" value="F:inorganic diphosphate phosphatase activity"/>
    <property type="evidence" value="ECO:0007669"/>
    <property type="project" value="UniProtKB-EC"/>
</dbReference>
<dbReference type="GO" id="GO:0000287">
    <property type="term" value="F:magnesium ion binding"/>
    <property type="evidence" value="ECO:0007669"/>
    <property type="project" value="InterPro"/>
</dbReference>
<keyword evidence="4" id="KW-0479">Metal-binding</keyword>
<dbReference type="GO" id="GO:0006796">
    <property type="term" value="P:phosphate-containing compound metabolic process"/>
    <property type="evidence" value="ECO:0007669"/>
    <property type="project" value="InterPro"/>
</dbReference>
<organism evidence="7 8">
    <name type="scientific">Vairimorpha apis BRL 01</name>
    <dbReference type="NCBI Taxonomy" id="1037528"/>
    <lineage>
        <taxon>Eukaryota</taxon>
        <taxon>Fungi</taxon>
        <taxon>Fungi incertae sedis</taxon>
        <taxon>Microsporidia</taxon>
        <taxon>Nosematidae</taxon>
        <taxon>Vairimorpha</taxon>
    </lineage>
</organism>
<accession>T0M9Y5</accession>
<dbReference type="Proteomes" id="UP000053780">
    <property type="component" value="Unassembled WGS sequence"/>
</dbReference>
<gene>
    <name evidence="7" type="ORF">NAPIS_ORF02222</name>
</gene>
<name>T0M9Y5_9MICR</name>
<dbReference type="HOGENOM" id="CLU_040684_2_0_1"/>
<reference evidence="7 8" key="1">
    <citation type="journal article" date="2013" name="BMC Genomics">
        <title>Genome sequencing and comparative genomics of honey bee microsporidia, Nosema apis reveal novel insights into host-parasite interactions.</title>
        <authorList>
            <person name="Chen Yp."/>
            <person name="Pettis J.S."/>
            <person name="Zhao Y."/>
            <person name="Liu X."/>
            <person name="Tallon L.J."/>
            <person name="Sadzewicz L.D."/>
            <person name="Li R."/>
            <person name="Zheng H."/>
            <person name="Huang S."/>
            <person name="Zhang X."/>
            <person name="Hamilton M.C."/>
            <person name="Pernal S.F."/>
            <person name="Melathopoulos A.P."/>
            <person name="Yan X."/>
            <person name="Evans J.D."/>
        </authorList>
    </citation>
    <scope>NUCLEOTIDE SEQUENCE [LARGE SCALE GENOMIC DNA]</scope>
    <source>
        <strain evidence="7 8">BRL 01</strain>
    </source>
</reference>
<sequence length="145" mass="17007">MSNTYSTHTIGSKYTFDYKVYILENKKIVSPFHSINLYQHEDTSIVTVVNEIPRFENAKFEISKDISLNPIKQDIKNEKLRFTKNMFPFKGYMWNYGAIPQTWEDKDQVCGYTGCRGDNDPLDVIDFSKIKKKLGKFIKLKFLDV</sequence>
<dbReference type="Gene3D" id="3.90.80.10">
    <property type="entry name" value="Inorganic pyrophosphatase"/>
    <property type="match status" value="1"/>
</dbReference>
<dbReference type="OrthoDB" id="1608002at2759"/>
<evidence type="ECO:0000256" key="3">
    <source>
        <dbReference type="ARBA" id="ARBA00012146"/>
    </source>
</evidence>
<evidence type="ECO:0000313" key="7">
    <source>
        <dbReference type="EMBL" id="EQB60216.1"/>
    </source>
</evidence>
<evidence type="ECO:0000256" key="6">
    <source>
        <dbReference type="ARBA" id="ARBA00022842"/>
    </source>
</evidence>
<evidence type="ECO:0000256" key="1">
    <source>
        <dbReference type="ARBA" id="ARBA00001946"/>
    </source>
</evidence>
<dbReference type="GO" id="GO:0005737">
    <property type="term" value="C:cytoplasm"/>
    <property type="evidence" value="ECO:0007669"/>
    <property type="project" value="InterPro"/>
</dbReference>
<dbReference type="Pfam" id="PF00719">
    <property type="entry name" value="Pyrophosphatase"/>
    <property type="match status" value="1"/>
</dbReference>
<proteinExistence type="inferred from homology"/>
<keyword evidence="8" id="KW-1185">Reference proteome</keyword>
<dbReference type="SUPFAM" id="SSF50324">
    <property type="entry name" value="Inorganic pyrophosphatase"/>
    <property type="match status" value="1"/>
</dbReference>
<evidence type="ECO:0000256" key="4">
    <source>
        <dbReference type="ARBA" id="ARBA00022723"/>
    </source>
</evidence>
<dbReference type="InterPro" id="IPR008162">
    <property type="entry name" value="Pyrophosphatase"/>
</dbReference>
<keyword evidence="6" id="KW-0460">Magnesium</keyword>
<dbReference type="PANTHER" id="PTHR10286">
    <property type="entry name" value="INORGANIC PYROPHOSPHATASE"/>
    <property type="match status" value="1"/>
</dbReference>
<dbReference type="EMBL" id="KE647314">
    <property type="protein sequence ID" value="EQB60216.1"/>
    <property type="molecule type" value="Genomic_DNA"/>
</dbReference>
<dbReference type="EC" id="3.6.1.1" evidence="3"/>
<evidence type="ECO:0000256" key="2">
    <source>
        <dbReference type="ARBA" id="ARBA00006220"/>
    </source>
</evidence>
<dbReference type="PROSITE" id="PS00387">
    <property type="entry name" value="PPASE"/>
    <property type="match status" value="1"/>
</dbReference>
<comment type="similarity">
    <text evidence="2">Belongs to the PPase family.</text>
</comment>